<dbReference type="Proteomes" id="UP000479710">
    <property type="component" value="Unassembled WGS sequence"/>
</dbReference>
<sequence>MEEIPASTVEGDTTALAEVSPTVFADADEAVGRPTLLTSVTEDHAPTMKDPTTSAEGAPTSVIVATTEGDTTVATEVSCTIVAEPDDPIATVDIAAMTIDDDEH</sequence>
<keyword evidence="3" id="KW-1185">Reference proteome</keyword>
<name>A0A6G1DS94_9ORYZ</name>
<evidence type="ECO:0000313" key="3">
    <source>
        <dbReference type="Proteomes" id="UP000479710"/>
    </source>
</evidence>
<reference evidence="2 3" key="1">
    <citation type="submission" date="2019-11" db="EMBL/GenBank/DDBJ databases">
        <title>Whole genome sequence of Oryza granulata.</title>
        <authorList>
            <person name="Li W."/>
        </authorList>
    </citation>
    <scope>NUCLEOTIDE SEQUENCE [LARGE SCALE GENOMIC DNA]</scope>
    <source>
        <strain evidence="3">cv. Menghai</strain>
        <tissue evidence="2">Leaf</tissue>
    </source>
</reference>
<proteinExistence type="predicted"/>
<gene>
    <name evidence="2" type="ORF">E2562_035210</name>
</gene>
<protein>
    <submittedName>
        <fullName evidence="2">Uncharacterized protein</fullName>
    </submittedName>
</protein>
<dbReference type="AlphaFoldDB" id="A0A6G1DS94"/>
<evidence type="ECO:0000313" key="2">
    <source>
        <dbReference type="EMBL" id="KAF0915261.1"/>
    </source>
</evidence>
<feature type="region of interest" description="Disordered" evidence="1">
    <location>
        <begin position="37"/>
        <end position="56"/>
    </location>
</feature>
<organism evidence="2 3">
    <name type="scientific">Oryza meyeriana var. granulata</name>
    <dbReference type="NCBI Taxonomy" id="110450"/>
    <lineage>
        <taxon>Eukaryota</taxon>
        <taxon>Viridiplantae</taxon>
        <taxon>Streptophyta</taxon>
        <taxon>Embryophyta</taxon>
        <taxon>Tracheophyta</taxon>
        <taxon>Spermatophyta</taxon>
        <taxon>Magnoliopsida</taxon>
        <taxon>Liliopsida</taxon>
        <taxon>Poales</taxon>
        <taxon>Poaceae</taxon>
        <taxon>BOP clade</taxon>
        <taxon>Oryzoideae</taxon>
        <taxon>Oryzeae</taxon>
        <taxon>Oryzinae</taxon>
        <taxon>Oryza</taxon>
        <taxon>Oryza meyeriana</taxon>
    </lineage>
</organism>
<accession>A0A6G1DS94</accession>
<comment type="caution">
    <text evidence="2">The sequence shown here is derived from an EMBL/GenBank/DDBJ whole genome shotgun (WGS) entry which is preliminary data.</text>
</comment>
<dbReference type="EMBL" id="SPHZ02000006">
    <property type="protein sequence ID" value="KAF0915261.1"/>
    <property type="molecule type" value="Genomic_DNA"/>
</dbReference>
<evidence type="ECO:0000256" key="1">
    <source>
        <dbReference type="SAM" id="MobiDB-lite"/>
    </source>
</evidence>